<keyword evidence="7" id="KW-1185">Reference proteome</keyword>
<evidence type="ECO:0000313" key="7">
    <source>
        <dbReference type="Proteomes" id="UP000622638"/>
    </source>
</evidence>
<feature type="chain" id="PRO_5026019173" evidence="1">
    <location>
        <begin position="30"/>
        <end position="554"/>
    </location>
</feature>
<dbReference type="Pfam" id="PF18120">
    <property type="entry name" value="DUF5597"/>
    <property type="match status" value="1"/>
</dbReference>
<reference evidence="7" key="2">
    <citation type="journal article" date="2019" name="Int. J. Syst. Evol. Microbiol.">
        <title>The Global Catalogue of Microorganisms (GCM) 10K type strain sequencing project: providing services to taxonomists for standard genome sequencing and annotation.</title>
        <authorList>
            <consortium name="The Broad Institute Genomics Platform"/>
            <consortium name="The Broad Institute Genome Sequencing Center for Infectious Disease"/>
            <person name="Wu L."/>
            <person name="Ma J."/>
        </authorList>
    </citation>
    <scope>NUCLEOTIDE SEQUENCE [LARGE SCALE GENOMIC DNA]</scope>
    <source>
        <strain evidence="7">CGMCC 1.15931</strain>
    </source>
</reference>
<dbReference type="RefSeq" id="WP_155469864.1">
    <property type="nucleotide sequence ID" value="NZ_BMKG01000002.1"/>
</dbReference>
<dbReference type="InterPro" id="IPR031330">
    <property type="entry name" value="Gly_Hdrlase_35_cat"/>
</dbReference>
<proteinExistence type="predicted"/>
<accession>A0A6I3SY11</accession>
<gene>
    <name evidence="4" type="ORF">GCM10011572_07990</name>
    <name evidence="5" type="ORF">GM672_07285</name>
</gene>
<dbReference type="EMBL" id="BMKG01000002">
    <property type="protein sequence ID" value="GGB88328.1"/>
    <property type="molecule type" value="Genomic_DNA"/>
</dbReference>
<dbReference type="FunFam" id="3.20.20.80:FF:000135">
    <property type="entry name" value="Beta-galactosidase, putative, bgl35A"/>
    <property type="match status" value="1"/>
</dbReference>
<dbReference type="Proteomes" id="UP000622638">
    <property type="component" value="Unassembled WGS sequence"/>
</dbReference>
<dbReference type="EMBL" id="WNKZ01000013">
    <property type="protein sequence ID" value="MTV52537.1"/>
    <property type="molecule type" value="Genomic_DNA"/>
</dbReference>
<name>A0A6I3SY11_9BURK</name>
<dbReference type="Pfam" id="PF01301">
    <property type="entry name" value="Glyco_hydro_35"/>
    <property type="match status" value="1"/>
</dbReference>
<dbReference type="Proteomes" id="UP000430634">
    <property type="component" value="Unassembled WGS sequence"/>
</dbReference>
<dbReference type="Gene3D" id="2.60.220.20">
    <property type="entry name" value="putative beta-Galactosidase from caulobacter crescentus"/>
    <property type="match status" value="1"/>
</dbReference>
<dbReference type="PROSITE" id="PS51257">
    <property type="entry name" value="PROKAR_LIPOPROTEIN"/>
    <property type="match status" value="1"/>
</dbReference>
<evidence type="ECO:0000259" key="3">
    <source>
        <dbReference type="Pfam" id="PF18120"/>
    </source>
</evidence>
<dbReference type="Gene3D" id="3.20.20.80">
    <property type="entry name" value="Glycosidases"/>
    <property type="match status" value="1"/>
</dbReference>
<dbReference type="InterPro" id="IPR017853">
    <property type="entry name" value="GH"/>
</dbReference>
<evidence type="ECO:0000313" key="6">
    <source>
        <dbReference type="Proteomes" id="UP000430634"/>
    </source>
</evidence>
<reference evidence="4" key="1">
    <citation type="journal article" date="2014" name="Int. J. Syst. Evol. Microbiol.">
        <title>Complete genome of a new Firmicutes species belonging to the dominant human colonic microbiota ('Ruminococcus bicirculans') reveals two chromosomes and a selective capacity to utilize plant glucans.</title>
        <authorList>
            <consortium name="NISC Comparative Sequencing Program"/>
            <person name="Wegmann U."/>
            <person name="Louis P."/>
            <person name="Goesmann A."/>
            <person name="Henrissat B."/>
            <person name="Duncan S.H."/>
            <person name="Flint H.J."/>
        </authorList>
    </citation>
    <scope>NUCLEOTIDE SEQUENCE</scope>
    <source>
        <strain evidence="4">CGMCC 1.15931</strain>
    </source>
</reference>
<dbReference type="InterPro" id="IPR040719">
    <property type="entry name" value="DUF5597"/>
</dbReference>
<evidence type="ECO:0000259" key="2">
    <source>
        <dbReference type="Pfam" id="PF01301"/>
    </source>
</evidence>
<organism evidence="5 6">
    <name type="scientific">Pseudoduganella buxea</name>
    <dbReference type="NCBI Taxonomy" id="1949069"/>
    <lineage>
        <taxon>Bacteria</taxon>
        <taxon>Pseudomonadati</taxon>
        <taxon>Pseudomonadota</taxon>
        <taxon>Betaproteobacteria</taxon>
        <taxon>Burkholderiales</taxon>
        <taxon>Oxalobacteraceae</taxon>
        <taxon>Telluria group</taxon>
        <taxon>Pseudoduganella</taxon>
    </lineage>
</organism>
<feature type="domain" description="Glycoside hydrolase 35 catalytic" evidence="2">
    <location>
        <begin position="45"/>
        <end position="213"/>
    </location>
</feature>
<feature type="domain" description="DUF5597" evidence="3">
    <location>
        <begin position="405"/>
        <end position="537"/>
    </location>
</feature>
<sequence length="554" mass="60974">MGGRHPGTLLRAALFPLLVAATLGGAACAAEAPIPSLRTQGSTKQLIVDGKPFLVLGGELYNSSASSLPYLDKLWPQLKAVGLNTILAPVEWDQVEPVEGRFDFTVLDGMLKQARANDTRLVLLWFGAWKNSMSTYVPAWVKRDNTRFPRARNRAGEPQDILTPFGAATLAADKAAFAALMRHLRQADPQRTVLMVQVENEIGMLPDVRDFSPAATAALREPVPARLLQYLRANRARLHPQVRNLWEGAGAREAGTWADVFGTSIDADEVFQAWHYATFAEALTAAGKAEYPLPMFVNVALNRPGKKPGEYPSAGPLPHLFDIWKAAGPSIDLIAIDTYFPNFTHWARQFKRPDNPLFVPEANRAGRQDLGANAFWSIGELDAIGFSPFAIENIRDPKGDVLPPAYALLRQMAPEILAAQGQGRMRGFRPNVSYDGVVETNNVQVTMGAWLLDVSFANQWGKTESAEYDSRGGLVIQAAPDEFYVAGRGITVTFKNPGGPMEGVGIEKATEGTFVDGRWREGRWLNGDETHQGRHIRLPGDEFTVQKVKLYKYR</sequence>
<evidence type="ECO:0000256" key="1">
    <source>
        <dbReference type="SAM" id="SignalP"/>
    </source>
</evidence>
<reference evidence="4" key="4">
    <citation type="submission" date="2024-05" db="EMBL/GenBank/DDBJ databases">
        <authorList>
            <person name="Sun Q."/>
            <person name="Zhou Y."/>
        </authorList>
    </citation>
    <scope>NUCLEOTIDE SEQUENCE</scope>
    <source>
        <strain evidence="4">CGMCC 1.15931</strain>
    </source>
</reference>
<protein>
    <submittedName>
        <fullName evidence="4">Beta-galactosidase</fullName>
    </submittedName>
</protein>
<dbReference type="AlphaFoldDB" id="A0A6I3SY11"/>
<comment type="caution">
    <text evidence="5">The sequence shown here is derived from an EMBL/GenBank/DDBJ whole genome shotgun (WGS) entry which is preliminary data.</text>
</comment>
<dbReference type="OrthoDB" id="9800974at2"/>
<dbReference type="SUPFAM" id="SSF51445">
    <property type="entry name" value="(Trans)glycosidases"/>
    <property type="match status" value="1"/>
</dbReference>
<evidence type="ECO:0000313" key="4">
    <source>
        <dbReference type="EMBL" id="GGB88328.1"/>
    </source>
</evidence>
<reference evidence="5 6" key="3">
    <citation type="submission" date="2019-11" db="EMBL/GenBank/DDBJ databases">
        <title>Type strains purchased from KCTC, JCM and DSMZ.</title>
        <authorList>
            <person name="Lu H."/>
        </authorList>
    </citation>
    <scope>NUCLEOTIDE SEQUENCE [LARGE SCALE GENOMIC DNA]</scope>
    <source>
        <strain evidence="5 6">KCTC 52429</strain>
    </source>
</reference>
<feature type="signal peptide" evidence="1">
    <location>
        <begin position="1"/>
        <end position="29"/>
    </location>
</feature>
<evidence type="ECO:0000313" key="5">
    <source>
        <dbReference type="EMBL" id="MTV52537.1"/>
    </source>
</evidence>
<keyword evidence="1" id="KW-0732">Signal</keyword>